<feature type="coiled-coil region" evidence="1">
    <location>
        <begin position="449"/>
        <end position="476"/>
    </location>
</feature>
<sequence length="1615" mass="182224">MILTIRQDEHFRIMKTLSGFIELDTGSERMERVLEKAVGHKYIRKVPKKSGKGFYYMYAETFKKPFTFLKTMFNIHSKKIDDEFEKESIAKNYGVDKQTYAAHVLEYLTNRLKWDGIFSKKESREKYKTAVKKPVSGTAEAAGKKQPTSSTKQSGGEKTDNKKETTSQTEKKAQPVLKINRSLMYKVWSLYNKQEKTANSKDDSGNKIGGETVKEDLKKLTAVLETGKSSSVRHKDLGEIIVDVGNTGKSGYGLKHIIEQRYSKDGKNEDEITALLQLVIDATKNGTVTRTNERTIEVSKNGIVAILRRENEERNTKWILTGFADWNKDKEATDAIQTVIAQYSYTPEFSSFRKQVGAVTASLQTSIPQSGTNSNRSEAMKGNQNAKKDFAAQEKERAKKNEARKKEGLPQTGLFERESALKDATWDPNSEQYRYRDTGYIAGSRKELAQNYIKQMAKAEEQILEHEIDWEGLEENPRMAKELIKKSNVFGKVNFNTLIKNGMARGAAFLIDRVYASVATEAFDNPEGRHNYVIAINGLRGRLEDCKTVQDVIDTINEINDERQGVFLSVRQQQKYLDLKKEYDEVHKKKHDIEMKETALMDKLRREKYGAKISFTELEKTPEIQAFQKANGWDSNVDVGDGKTRSGYFEKERVAARERLQAFEKEANEKAIASNSLYAAWNSLGNKFIATINYSGFGGSATFEKHIQQAKHGNYDNWEWKETGTLKGKRSAKGKGRAIFQLIVASKFSRKGGRNVKAHSTEELKKMFNLRDIQSGNWVLKDPMSAKFHVDHACEAFADLADITGIPDSLISLNGRLALAIGSRGKSKAEAHYEHVERVINLTKMKGGGNLAHEWFHAFDNLISEAMVGGKIDVFLTNPMNHLSKKQQDLLTEYMRIKNNTSYSQKYKDFLLDTQRDKLKKAGITPPVENSQEEHVLQVRTAFDNLVKAMTEGNTPIKQEVEYSSADYKLAKFNFDKATSGLAEKIRYAGSLEKAIELAHKFWGIPITKNEVKQKNEWIRMICAYYGNAEGGRATIDSGKKGSAFHEDAKALDRGKAKPYWSAPHEMAARAFSAYIDDMLKASGRKNDYLAYATENDDYDSGDDENKQKPYPEGEERKKINAAFKQLFDVVKQTGAIRKAIAVEQKNTVKKNIKEKIRYILTVKVPVSKMKKSFEEGEHPRGENGKFTDKGSLKSVSDVFDISDDDFSNSTKNFKLPSLPDFFLATIGVEKKDVLLKRSIIEKNATRHEEIASPSESKMILANALYNNNIAMLCKPSNKPNYWSAVKVGENYCVAVIDTDTNKKYHEIVGWRKVNKKGYEKMIRQTKREGGQFLITNGNSERSAALSDLTLGLKSIGDAQIQKSPAYVRNASPSTSNIPQSAEKSSIPKAKDFLKKKMPLWEKPINGIQKSSVDGLPTISRLDKSKPGSPRLSARDDTLLSSNTAEKSSMQKAMEKAFIKVFVKKVAENIYKSLTYSGYPLQGRTKIHGMDISIENKKGSVRSGVDKDGHEWAIKMAYDYGYIRGTVGKDKDHVDAYIGNNPESEQVFIVHQNDPTTGTYDEDKVMLGFNSAAEAKAAYLRQYDRPGFFGSMDEMSIEEFKEKAFDKKNKGKMIA</sequence>
<feature type="compositionally biased region" description="Polar residues" evidence="2">
    <location>
        <begin position="365"/>
        <end position="385"/>
    </location>
</feature>
<dbReference type="Pfam" id="PF18825">
    <property type="entry name" value="LPD13"/>
    <property type="match status" value="1"/>
</dbReference>
<dbReference type="InterPro" id="IPR040861">
    <property type="entry name" value="LPD13"/>
</dbReference>
<name>A0AAE6ISG0_TREPH</name>
<feature type="compositionally biased region" description="Basic and acidic residues" evidence="2">
    <location>
        <begin position="155"/>
        <end position="173"/>
    </location>
</feature>
<organism evidence="7 8">
    <name type="scientific">Treponema phagedenis</name>
    <dbReference type="NCBI Taxonomy" id="162"/>
    <lineage>
        <taxon>Bacteria</taxon>
        <taxon>Pseudomonadati</taxon>
        <taxon>Spirochaetota</taxon>
        <taxon>Spirochaetia</taxon>
        <taxon>Spirochaetales</taxon>
        <taxon>Treponemataceae</taxon>
        <taxon>Treponema</taxon>
    </lineage>
</organism>
<evidence type="ECO:0000313" key="8">
    <source>
        <dbReference type="Proteomes" id="UP000323594"/>
    </source>
</evidence>
<feature type="domain" description="Inorganic pyrophosphatase" evidence="5">
    <location>
        <begin position="1482"/>
        <end position="1603"/>
    </location>
</feature>
<feature type="domain" description="Large polyvalent protein-associated" evidence="6">
    <location>
        <begin position="1193"/>
        <end position="1325"/>
    </location>
</feature>
<dbReference type="Pfam" id="PF18809">
    <property type="entry name" value="PBECR1"/>
    <property type="match status" value="1"/>
</dbReference>
<evidence type="ECO:0008006" key="9">
    <source>
        <dbReference type="Google" id="ProtNLM"/>
    </source>
</evidence>
<evidence type="ECO:0000256" key="2">
    <source>
        <dbReference type="SAM" id="MobiDB-lite"/>
    </source>
</evidence>
<dbReference type="InterPro" id="IPR041092">
    <property type="entry name" value="PBECR1"/>
</dbReference>
<feature type="region of interest" description="Disordered" evidence="2">
    <location>
        <begin position="1412"/>
        <end position="1440"/>
    </location>
</feature>
<dbReference type="InterPro" id="IPR041595">
    <property type="entry name" value="Inorganic_Pase"/>
</dbReference>
<dbReference type="EMBL" id="CP042817">
    <property type="protein sequence ID" value="QEJ97389.1"/>
    <property type="molecule type" value="Genomic_DNA"/>
</dbReference>
<feature type="domain" description="Phage-Barnase-EndoU-ColicinE5/D-RelE-like nuclease" evidence="4">
    <location>
        <begin position="234"/>
        <end position="326"/>
    </location>
</feature>
<evidence type="ECO:0000259" key="4">
    <source>
        <dbReference type="Pfam" id="PF18809"/>
    </source>
</evidence>
<feature type="compositionally biased region" description="Basic and acidic residues" evidence="2">
    <location>
        <begin position="1104"/>
        <end position="1116"/>
    </location>
</feature>
<evidence type="ECO:0000259" key="5">
    <source>
        <dbReference type="Pfam" id="PF18823"/>
    </source>
</evidence>
<dbReference type="Pfam" id="PF18823">
    <property type="entry name" value="InPase"/>
    <property type="match status" value="1"/>
</dbReference>
<protein>
    <recommendedName>
        <fullName evidence="9">Large polyvalent protein-associated domain-containing protein</fullName>
    </recommendedName>
</protein>
<evidence type="ECO:0000259" key="6">
    <source>
        <dbReference type="Pfam" id="PF18825"/>
    </source>
</evidence>
<feature type="region of interest" description="Disordered" evidence="2">
    <location>
        <begin position="129"/>
        <end position="175"/>
    </location>
</feature>
<keyword evidence="1" id="KW-0175">Coiled coil</keyword>
<dbReference type="Proteomes" id="UP000323594">
    <property type="component" value="Chromosome"/>
</dbReference>
<dbReference type="Pfam" id="PF18796">
    <property type="entry name" value="LPD1"/>
    <property type="match status" value="1"/>
</dbReference>
<feature type="compositionally biased region" description="Basic and acidic residues" evidence="2">
    <location>
        <begin position="386"/>
        <end position="408"/>
    </location>
</feature>
<reference evidence="7 8" key="1">
    <citation type="submission" date="2019-08" db="EMBL/GenBank/DDBJ databases">
        <authorList>
            <person name="Kuhnert P."/>
        </authorList>
    </citation>
    <scope>NUCLEOTIDE SEQUENCE [LARGE SCALE GENOMIC DNA]</scope>
    <source>
        <strain evidence="7 8">B36.5</strain>
    </source>
</reference>
<accession>A0AAE6ISG0</accession>
<evidence type="ECO:0000313" key="7">
    <source>
        <dbReference type="EMBL" id="QEJ97389.1"/>
    </source>
</evidence>
<feature type="region of interest" description="Disordered" evidence="2">
    <location>
        <begin position="365"/>
        <end position="414"/>
    </location>
</feature>
<feature type="region of interest" description="Disordered" evidence="2">
    <location>
        <begin position="1095"/>
        <end position="1116"/>
    </location>
</feature>
<evidence type="ECO:0000259" key="3">
    <source>
        <dbReference type="Pfam" id="PF18796"/>
    </source>
</evidence>
<dbReference type="RefSeq" id="WP_148884474.1">
    <property type="nucleotide sequence ID" value="NZ_CP042817.1"/>
</dbReference>
<dbReference type="InterPro" id="IPR041047">
    <property type="entry name" value="LPD1"/>
</dbReference>
<evidence type="ECO:0000256" key="1">
    <source>
        <dbReference type="SAM" id="Coils"/>
    </source>
</evidence>
<gene>
    <name evidence="7" type="ORF">FUT82_04845</name>
</gene>
<proteinExistence type="predicted"/>
<feature type="domain" description="Large polyvalent protein-associated" evidence="3">
    <location>
        <begin position="1052"/>
        <end position="1133"/>
    </location>
</feature>